<sequence length="144" mass="15984">MTTSWDQVKFSLANKGKGFHLVTEEVLSNVPQIKQYEVGQLNLFIQHTSAGLTISENYDPDVREDLSTIFDRIVPEKASYLHTLEGEDDAVSHGKSVLASLSITIPISNGRLALGTWQGIYLAEFRKAKHSRKIVATINGLKKT</sequence>
<dbReference type="NCBIfam" id="TIGR00149">
    <property type="entry name" value="TIGR00149_YjbQ"/>
    <property type="match status" value="1"/>
</dbReference>
<dbReference type="Pfam" id="PF01894">
    <property type="entry name" value="YjbQ"/>
    <property type="match status" value="1"/>
</dbReference>
<dbReference type="EMBL" id="FO082052">
    <property type="protein sequence ID" value="CCE80808.1"/>
    <property type="molecule type" value="Genomic_DNA"/>
</dbReference>
<proteinExistence type="inferred from homology"/>
<dbReference type="HOGENOM" id="CLU_096980_0_2_1"/>
<dbReference type="PANTHER" id="PTHR30615:SF8">
    <property type="entry name" value="UPF0047 PROTEIN C4A8.02C"/>
    <property type="match status" value="1"/>
</dbReference>
<name>G8YKG3_PICSO</name>
<dbReference type="Gene3D" id="2.60.120.460">
    <property type="entry name" value="YjbQ-like"/>
    <property type="match status" value="1"/>
</dbReference>
<evidence type="ECO:0000313" key="2">
    <source>
        <dbReference type="EMBL" id="CCE80043.1"/>
    </source>
</evidence>
<keyword evidence="4" id="KW-1185">Reference proteome</keyword>
<dbReference type="InterPro" id="IPR001602">
    <property type="entry name" value="UPF0047_YjbQ-like"/>
</dbReference>
<dbReference type="eggNOG" id="KOG3267">
    <property type="taxonomic scope" value="Eukaryota"/>
</dbReference>
<dbReference type="InParanoid" id="G8YKG3"/>
<reference evidence="2" key="1">
    <citation type="submission" date="2011-10" db="EMBL/GenBank/DDBJ databases">
        <authorList>
            <person name="Genoscope - CEA"/>
        </authorList>
    </citation>
    <scope>NUCLEOTIDE SEQUENCE</scope>
</reference>
<dbReference type="Proteomes" id="UP000005222">
    <property type="component" value="Chromosome H"/>
</dbReference>
<dbReference type="SUPFAM" id="SSF111038">
    <property type="entry name" value="YjbQ-like"/>
    <property type="match status" value="1"/>
</dbReference>
<comment type="similarity">
    <text evidence="1">Belongs to the UPF0047 family.</text>
</comment>
<dbReference type="EMBL" id="FO082053">
    <property type="protein sequence ID" value="CCE80043.1"/>
    <property type="molecule type" value="Genomic_DNA"/>
</dbReference>
<dbReference type="InterPro" id="IPR035917">
    <property type="entry name" value="YjbQ-like_sf"/>
</dbReference>
<evidence type="ECO:0000313" key="3">
    <source>
        <dbReference type="EMBL" id="CCE80808.1"/>
    </source>
</evidence>
<evidence type="ECO:0000313" key="4">
    <source>
        <dbReference type="Proteomes" id="UP000005222"/>
    </source>
</evidence>
<dbReference type="Proteomes" id="UP000005222">
    <property type="component" value="Chromosome G"/>
</dbReference>
<dbReference type="AlphaFoldDB" id="G8YKG3"/>
<dbReference type="STRING" id="559304.G8YKG3"/>
<dbReference type="OrthoDB" id="10255963at2759"/>
<dbReference type="PIRSF" id="PIRSF004681">
    <property type="entry name" value="UCP004681"/>
    <property type="match status" value="1"/>
</dbReference>
<organism evidence="2 4">
    <name type="scientific">Pichia sorbitophila (strain ATCC MYA-4447 / BCRC 22081 / CBS 7064 / NBRC 10061 / NRRL Y-12695)</name>
    <name type="common">Hybrid yeast</name>
    <dbReference type="NCBI Taxonomy" id="559304"/>
    <lineage>
        <taxon>Eukaryota</taxon>
        <taxon>Fungi</taxon>
        <taxon>Dikarya</taxon>
        <taxon>Ascomycota</taxon>
        <taxon>Saccharomycotina</taxon>
        <taxon>Pichiomycetes</taxon>
        <taxon>Debaryomycetaceae</taxon>
        <taxon>Millerozyma</taxon>
    </lineage>
</organism>
<dbReference type="PROSITE" id="PS01314">
    <property type="entry name" value="UPF0047"/>
    <property type="match status" value="1"/>
</dbReference>
<reference evidence="4" key="2">
    <citation type="journal article" date="2012" name="G3 (Bethesda)">
        <title>Pichia sorbitophila, an interspecies yeast hybrid reveals early steps of genome resolution following polyploidization.</title>
        <authorList>
            <person name="Leh Louis V."/>
            <person name="Despons L."/>
            <person name="Friedrich A."/>
            <person name="Martin T."/>
            <person name="Durrens P."/>
            <person name="Casaregola S."/>
            <person name="Neuveglise C."/>
            <person name="Fairhead C."/>
            <person name="Marck C."/>
            <person name="Cruz J.A."/>
            <person name="Straub M.L."/>
            <person name="Kugler V."/>
            <person name="Sacerdot C."/>
            <person name="Uzunov Z."/>
            <person name="Thierry A."/>
            <person name="Weiss S."/>
            <person name="Bleykasten C."/>
            <person name="De Montigny J."/>
            <person name="Jacques N."/>
            <person name="Jung P."/>
            <person name="Lemaire M."/>
            <person name="Mallet S."/>
            <person name="Morel G."/>
            <person name="Richard G.F."/>
            <person name="Sarkar A."/>
            <person name="Savel G."/>
            <person name="Schacherer J."/>
            <person name="Seret M.L."/>
            <person name="Talla E."/>
            <person name="Samson G."/>
            <person name="Jubin C."/>
            <person name="Poulain J."/>
            <person name="Vacherie B."/>
            <person name="Barbe V."/>
            <person name="Pelletier E."/>
            <person name="Sherman D.J."/>
            <person name="Westhof E."/>
            <person name="Weissenbach J."/>
            <person name="Baret P.V."/>
            <person name="Wincker P."/>
            <person name="Gaillardin C."/>
            <person name="Dujon B."/>
            <person name="Souciet J.L."/>
        </authorList>
    </citation>
    <scope>NUCLEOTIDE SEQUENCE [LARGE SCALE GENOMIC DNA]</scope>
    <source>
        <strain evidence="4">ATCC MYA-4447 / BCRC 22081 / CBS 7064 / NBRC 10061 / NRRL Y-12695</strain>
    </source>
</reference>
<gene>
    <name evidence="2" type="primary">Piso0_003140</name>
    <name evidence="2" type="ORF">GNLVRS01_PISO0G05770g</name>
    <name evidence="3" type="ORF">GNLVRS01_PISO0H05771g</name>
</gene>
<protein>
    <submittedName>
        <fullName evidence="2">Piso0_003140 protein</fullName>
    </submittedName>
</protein>
<accession>G8YKG3</accession>
<evidence type="ECO:0000256" key="1">
    <source>
        <dbReference type="ARBA" id="ARBA00005534"/>
    </source>
</evidence>
<dbReference type="PANTHER" id="PTHR30615">
    <property type="entry name" value="UNCHARACTERIZED PROTEIN YJBQ-RELATED"/>
    <property type="match status" value="1"/>
</dbReference>